<reference evidence="3 4" key="1">
    <citation type="submission" date="2018-03" db="EMBL/GenBank/DDBJ databases">
        <title>Genome sequencing of Phreatobacter sp.</title>
        <authorList>
            <person name="Kim S.-J."/>
            <person name="Heo J."/>
            <person name="Kwon S.-W."/>
        </authorList>
    </citation>
    <scope>NUCLEOTIDE SEQUENCE [LARGE SCALE GENOMIC DNA]</scope>
    <source>
        <strain evidence="3 4">S-12</strain>
    </source>
</reference>
<protein>
    <submittedName>
        <fullName evidence="3">Type II toxin-antitoxin system ParD family antitoxin</fullName>
    </submittedName>
</protein>
<gene>
    <name evidence="3" type="ORF">C6569_04035</name>
</gene>
<name>A0A2S0N8N4_9HYPH</name>
<keyword evidence="4" id="KW-1185">Reference proteome</keyword>
<dbReference type="Pfam" id="PF03693">
    <property type="entry name" value="ParD_antitoxin"/>
    <property type="match status" value="1"/>
</dbReference>
<dbReference type="NCBIfam" id="TIGR02606">
    <property type="entry name" value="antidote_CC2985"/>
    <property type="match status" value="1"/>
</dbReference>
<dbReference type="PANTHER" id="PTHR36582">
    <property type="entry name" value="ANTITOXIN PARD"/>
    <property type="match status" value="1"/>
</dbReference>
<dbReference type="PANTHER" id="PTHR36582:SF2">
    <property type="entry name" value="ANTITOXIN PARD"/>
    <property type="match status" value="1"/>
</dbReference>
<dbReference type="Gene3D" id="6.10.10.120">
    <property type="entry name" value="Antitoxin ParD1-like"/>
    <property type="match status" value="1"/>
</dbReference>
<dbReference type="CDD" id="cd22231">
    <property type="entry name" value="RHH_NikR_HicB-like"/>
    <property type="match status" value="1"/>
</dbReference>
<dbReference type="OrthoDB" id="9815501at2"/>
<keyword evidence="2" id="KW-1277">Toxin-antitoxin system</keyword>
<dbReference type="Proteomes" id="UP000237889">
    <property type="component" value="Chromosome"/>
</dbReference>
<sequence length="80" mass="8566">MPKNTSVSLGDHFATFIDQRVAEGRYSSASEVVRAGLRLLEEHEAKLAALRAAVAEGEASGEARPFDFETFLASKLAGRG</sequence>
<evidence type="ECO:0000313" key="3">
    <source>
        <dbReference type="EMBL" id="AVO44301.1"/>
    </source>
</evidence>
<evidence type="ECO:0000256" key="2">
    <source>
        <dbReference type="ARBA" id="ARBA00022649"/>
    </source>
</evidence>
<evidence type="ECO:0000256" key="1">
    <source>
        <dbReference type="ARBA" id="ARBA00008580"/>
    </source>
</evidence>
<organism evidence="3 4">
    <name type="scientific">Phreatobacter cathodiphilus</name>
    <dbReference type="NCBI Taxonomy" id="1868589"/>
    <lineage>
        <taxon>Bacteria</taxon>
        <taxon>Pseudomonadati</taxon>
        <taxon>Pseudomonadota</taxon>
        <taxon>Alphaproteobacteria</taxon>
        <taxon>Hyphomicrobiales</taxon>
        <taxon>Phreatobacteraceae</taxon>
        <taxon>Phreatobacter</taxon>
    </lineage>
</organism>
<dbReference type="GO" id="GO:0006355">
    <property type="term" value="P:regulation of DNA-templated transcription"/>
    <property type="evidence" value="ECO:0007669"/>
    <property type="project" value="InterPro"/>
</dbReference>
<comment type="similarity">
    <text evidence="1">Belongs to the ParD antitoxin family.</text>
</comment>
<dbReference type="RefSeq" id="WP_106747631.1">
    <property type="nucleotide sequence ID" value="NZ_CP027668.1"/>
</dbReference>
<accession>A0A2S0N8N4</accession>
<evidence type="ECO:0000313" key="4">
    <source>
        <dbReference type="Proteomes" id="UP000237889"/>
    </source>
</evidence>
<dbReference type="InterPro" id="IPR022789">
    <property type="entry name" value="ParD"/>
</dbReference>
<dbReference type="KEGG" id="phr:C6569_04035"/>
<dbReference type="SUPFAM" id="SSF47598">
    <property type="entry name" value="Ribbon-helix-helix"/>
    <property type="match status" value="1"/>
</dbReference>
<proteinExistence type="inferred from homology"/>
<dbReference type="AlphaFoldDB" id="A0A2S0N8N4"/>
<dbReference type="EMBL" id="CP027668">
    <property type="protein sequence ID" value="AVO44301.1"/>
    <property type="molecule type" value="Genomic_DNA"/>
</dbReference>
<dbReference type="InterPro" id="IPR010985">
    <property type="entry name" value="Ribbon_hlx_hlx"/>
</dbReference>
<dbReference type="InterPro" id="IPR038296">
    <property type="entry name" value="ParD_sf"/>
</dbReference>